<evidence type="ECO:0000256" key="6">
    <source>
        <dbReference type="ARBA" id="ARBA00022598"/>
    </source>
</evidence>
<feature type="domain" description="FDX-ACB" evidence="18">
    <location>
        <begin position="701"/>
        <end position="787"/>
    </location>
</feature>
<dbReference type="Gene3D" id="3.30.56.10">
    <property type="match status" value="2"/>
</dbReference>
<evidence type="ECO:0000256" key="15">
    <source>
        <dbReference type="HAMAP-Rule" id="MF_00283"/>
    </source>
</evidence>
<dbReference type="Pfam" id="PF03147">
    <property type="entry name" value="FDX-ACB"/>
    <property type="match status" value="1"/>
</dbReference>
<dbReference type="PROSITE" id="PS51483">
    <property type="entry name" value="B5"/>
    <property type="match status" value="1"/>
</dbReference>
<evidence type="ECO:0000259" key="17">
    <source>
        <dbReference type="PROSITE" id="PS50886"/>
    </source>
</evidence>
<comment type="caution">
    <text evidence="20">The sequence shown here is derived from an EMBL/GenBank/DDBJ whole genome shotgun (WGS) entry which is preliminary data.</text>
</comment>
<dbReference type="SUPFAM" id="SSF55681">
    <property type="entry name" value="Class II aaRS and biotin synthetases"/>
    <property type="match status" value="1"/>
</dbReference>
<evidence type="ECO:0000259" key="19">
    <source>
        <dbReference type="PROSITE" id="PS51483"/>
    </source>
</evidence>
<dbReference type="GO" id="GO:0016874">
    <property type="term" value="F:ligase activity"/>
    <property type="evidence" value="ECO:0007669"/>
    <property type="project" value="UniProtKB-KW"/>
</dbReference>
<sequence length="787" mass="88404">MLLSRNLLNKINPKFATLSNEELTVGLNAIGVEVEEIITHKTNPGLRVGKIVSAEKHPDSDHLNVCQVELSGGEMTQIVCGAPNLPVGYKVVVAPIGYKFSEDFVIAERKLRGVVSKGMMCGYNEITSQFVDAIDKLEVEGLVRIDPEVNLTDADLYDFLGLNDTVLDLSLPSNRNELNGAYWLAYELNAYFRFNTELLNPAELVTGLADINVEINTDKVNQYGLIAMTLAHEYDYTRWNLKKYLVNSGIHVTNTLADYGNFLTLLFANPVHLFDRDLVSNTLQVTELKAKTKFLGLDNKEYELAAGTLVTMSGDEIVAAIGLMGSKQHAVSATTKNVLLEVANVNSDYFRNLAKTNKISSASSVLFSKPLSETITAVAFDQVLHGVVFQSVATSLKPVHLVQKREANKVTVSNAEINQLLGLQLSDQEIADILWLTGFERMNTSVSVPSYRLDINNVADICEEILKSIDINHFTVQPIYSEVLSFNKNKAYENLQKIRQYLVHHQFLETKTYNLTSKEKVNLFNWFNIEEEIEIVNPLSNQRQFLRHSLLNQMLEVLTYNLNHKEALRNIFEIQKIQVNKEVAFNNLTVVLAQPWFTDVLNHLEVKSDAMSLKALFCGLLSNLNKQVQFSYAPVNVEGLTAENSLTILNANNEVMGYLGTIKKTIAKEYGLTQPVLALSLNLDMFLSENTDKKTKITAVSEFNPVYKDFSFINPHKVALDTVWTALKTIEYVKEVNLIDTFKKDDQMSYTISLRIEAMEKTLSSEEIDAILTQVKTILTNAQLELR</sequence>
<dbReference type="SUPFAM" id="SSF56037">
    <property type="entry name" value="PheT/TilS domain"/>
    <property type="match status" value="1"/>
</dbReference>
<dbReference type="InterPro" id="IPR033714">
    <property type="entry name" value="tRNA_bind_bactPheRS"/>
</dbReference>
<evidence type="ECO:0000256" key="7">
    <source>
        <dbReference type="ARBA" id="ARBA00022723"/>
    </source>
</evidence>
<name>A0ABP9U5C9_9BACT</name>
<keyword evidence="11 16" id="KW-0694">RNA-binding</keyword>
<dbReference type="InterPro" id="IPR005121">
    <property type="entry name" value="Fdx_antiC-bd"/>
</dbReference>
<dbReference type="SMART" id="SM00896">
    <property type="entry name" value="FDX-ACB"/>
    <property type="match status" value="1"/>
</dbReference>
<dbReference type="InterPro" id="IPR045060">
    <property type="entry name" value="Phe-tRNA-ligase_IIc_bsu"/>
</dbReference>
<gene>
    <name evidence="15 20" type="primary">pheT</name>
    <name evidence="20" type="ORF">UREOM_2590</name>
</gene>
<evidence type="ECO:0000313" key="21">
    <source>
        <dbReference type="Proteomes" id="UP001449582"/>
    </source>
</evidence>
<dbReference type="InterPro" id="IPR002547">
    <property type="entry name" value="tRNA-bd_dom"/>
</dbReference>
<organism evidence="20 21">
    <name type="scientific">Ureaplasma ceti</name>
    <dbReference type="NCBI Taxonomy" id="3119530"/>
    <lineage>
        <taxon>Bacteria</taxon>
        <taxon>Bacillati</taxon>
        <taxon>Mycoplasmatota</taxon>
        <taxon>Mycoplasmoidales</taxon>
        <taxon>Mycoplasmoidaceae</taxon>
        <taxon>Ureaplasma</taxon>
    </lineage>
</organism>
<evidence type="ECO:0000259" key="18">
    <source>
        <dbReference type="PROSITE" id="PS51447"/>
    </source>
</evidence>
<dbReference type="EMBL" id="BAABQM010000002">
    <property type="protein sequence ID" value="GAA5414548.1"/>
    <property type="molecule type" value="Genomic_DNA"/>
</dbReference>
<reference evidence="20" key="1">
    <citation type="submission" date="2024-02" db="EMBL/GenBank/DDBJ databases">
        <title>Draft genome sequence of new strains in genus Ureaplasma.</title>
        <authorList>
            <person name="Nakajima Y."/>
            <person name="Segawa T."/>
        </authorList>
    </citation>
    <scope>NUCLEOTIDE SEQUENCE [LARGE SCALE GENOMIC DNA]</scope>
    <source>
        <strain evidence="20">OM1</strain>
    </source>
</reference>
<proteinExistence type="inferred from homology"/>
<evidence type="ECO:0000256" key="9">
    <source>
        <dbReference type="ARBA" id="ARBA00022840"/>
    </source>
</evidence>
<dbReference type="PROSITE" id="PS51447">
    <property type="entry name" value="FDX_ACB"/>
    <property type="match status" value="1"/>
</dbReference>
<comment type="cofactor">
    <cofactor evidence="15">
        <name>Mg(2+)</name>
        <dbReference type="ChEBI" id="CHEBI:18420"/>
    </cofactor>
    <text evidence="15">Binds 2 magnesium ions per tetramer.</text>
</comment>
<dbReference type="PROSITE" id="PS50886">
    <property type="entry name" value="TRBD"/>
    <property type="match status" value="1"/>
</dbReference>
<keyword evidence="13 15" id="KW-0030">Aminoacyl-tRNA synthetase</keyword>
<dbReference type="SMART" id="SM00873">
    <property type="entry name" value="B3_4"/>
    <property type="match status" value="1"/>
</dbReference>
<dbReference type="PANTHER" id="PTHR10947">
    <property type="entry name" value="PHENYLALANYL-TRNA SYNTHETASE BETA CHAIN AND LEUCINE-RICH REPEAT-CONTAINING PROTEIN 47"/>
    <property type="match status" value="1"/>
</dbReference>
<keyword evidence="21" id="KW-1185">Reference proteome</keyword>
<feature type="domain" description="B5" evidence="19">
    <location>
        <begin position="405"/>
        <end position="476"/>
    </location>
</feature>
<keyword evidence="10 15" id="KW-0460">Magnesium</keyword>
<evidence type="ECO:0000313" key="20">
    <source>
        <dbReference type="EMBL" id="GAA5414548.1"/>
    </source>
</evidence>
<keyword evidence="5 16" id="KW-0820">tRNA-binding</keyword>
<dbReference type="Pfam" id="PF17759">
    <property type="entry name" value="tRNA_synthFbeta"/>
    <property type="match status" value="1"/>
</dbReference>
<dbReference type="Pfam" id="PF03484">
    <property type="entry name" value="B5"/>
    <property type="match status" value="1"/>
</dbReference>
<keyword evidence="8 15" id="KW-0547">Nucleotide-binding</keyword>
<dbReference type="PANTHER" id="PTHR10947:SF0">
    <property type="entry name" value="PHENYLALANINE--TRNA LIGASE BETA SUBUNIT"/>
    <property type="match status" value="1"/>
</dbReference>
<evidence type="ECO:0000256" key="1">
    <source>
        <dbReference type="ARBA" id="ARBA00004496"/>
    </source>
</evidence>
<dbReference type="Gene3D" id="3.50.40.10">
    <property type="entry name" value="Phenylalanyl-trna Synthetase, Chain B, domain 3"/>
    <property type="match status" value="1"/>
</dbReference>
<dbReference type="InterPro" id="IPR036690">
    <property type="entry name" value="Fdx_antiC-bd_sf"/>
</dbReference>
<comment type="subunit">
    <text evidence="3 15">Tetramer of two alpha and two beta subunits.</text>
</comment>
<feature type="binding site" evidence="15">
    <location>
        <position position="463"/>
    </location>
    <ligand>
        <name>Mg(2+)</name>
        <dbReference type="ChEBI" id="CHEBI:18420"/>
        <note>shared with alpha subunit</note>
    </ligand>
</feature>
<dbReference type="EC" id="6.1.1.20" evidence="15"/>
<dbReference type="InterPro" id="IPR005146">
    <property type="entry name" value="B3/B4_tRNA-bd"/>
</dbReference>
<accession>A0ABP9U5C9</accession>
<feature type="binding site" evidence="15">
    <location>
        <position position="454"/>
    </location>
    <ligand>
        <name>Mg(2+)</name>
        <dbReference type="ChEBI" id="CHEBI:18420"/>
        <note>shared with alpha subunit</note>
    </ligand>
</feature>
<evidence type="ECO:0000256" key="11">
    <source>
        <dbReference type="ARBA" id="ARBA00022884"/>
    </source>
</evidence>
<dbReference type="SMART" id="SM00874">
    <property type="entry name" value="B5"/>
    <property type="match status" value="1"/>
</dbReference>
<protein>
    <recommendedName>
        <fullName evidence="15">Phenylalanine--tRNA ligase beta subunit</fullName>
        <ecNumber evidence="15">6.1.1.20</ecNumber>
    </recommendedName>
    <alternativeName>
        <fullName evidence="15">Phenylalanyl-tRNA synthetase beta subunit</fullName>
        <shortName evidence="15">PheRS</shortName>
    </alternativeName>
</protein>
<dbReference type="SUPFAM" id="SSF50249">
    <property type="entry name" value="Nucleic acid-binding proteins"/>
    <property type="match status" value="1"/>
</dbReference>
<evidence type="ECO:0000256" key="5">
    <source>
        <dbReference type="ARBA" id="ARBA00022555"/>
    </source>
</evidence>
<dbReference type="CDD" id="cd02796">
    <property type="entry name" value="tRNA_bind_bactPheRS"/>
    <property type="match status" value="1"/>
</dbReference>
<evidence type="ECO:0000256" key="12">
    <source>
        <dbReference type="ARBA" id="ARBA00022917"/>
    </source>
</evidence>
<comment type="similarity">
    <text evidence="2 15">Belongs to the phenylalanyl-tRNA synthetase beta subunit family. Type 1 subfamily.</text>
</comment>
<dbReference type="InterPro" id="IPR009061">
    <property type="entry name" value="DNA-bd_dom_put_sf"/>
</dbReference>
<dbReference type="NCBIfam" id="TIGR00472">
    <property type="entry name" value="pheT_bact"/>
    <property type="match status" value="1"/>
</dbReference>
<keyword evidence="7 15" id="KW-0479">Metal-binding</keyword>
<evidence type="ECO:0000256" key="13">
    <source>
        <dbReference type="ARBA" id="ARBA00023146"/>
    </source>
</evidence>
<dbReference type="InterPro" id="IPR041616">
    <property type="entry name" value="PheRS_beta_core"/>
</dbReference>
<dbReference type="Gene3D" id="3.30.70.380">
    <property type="entry name" value="Ferrodoxin-fold anticodon-binding domain"/>
    <property type="match status" value="1"/>
</dbReference>
<comment type="catalytic activity">
    <reaction evidence="14 15">
        <text>tRNA(Phe) + L-phenylalanine + ATP = L-phenylalanyl-tRNA(Phe) + AMP + diphosphate + H(+)</text>
        <dbReference type="Rhea" id="RHEA:19413"/>
        <dbReference type="Rhea" id="RHEA-COMP:9668"/>
        <dbReference type="Rhea" id="RHEA-COMP:9699"/>
        <dbReference type="ChEBI" id="CHEBI:15378"/>
        <dbReference type="ChEBI" id="CHEBI:30616"/>
        <dbReference type="ChEBI" id="CHEBI:33019"/>
        <dbReference type="ChEBI" id="CHEBI:58095"/>
        <dbReference type="ChEBI" id="CHEBI:78442"/>
        <dbReference type="ChEBI" id="CHEBI:78531"/>
        <dbReference type="ChEBI" id="CHEBI:456215"/>
        <dbReference type="EC" id="6.1.1.20"/>
    </reaction>
</comment>
<dbReference type="Gene3D" id="3.30.930.10">
    <property type="entry name" value="Bira Bifunctional Protein, Domain 2"/>
    <property type="match status" value="1"/>
</dbReference>
<comment type="subcellular location">
    <subcellularLocation>
        <location evidence="1 15">Cytoplasm</location>
    </subcellularLocation>
</comment>
<dbReference type="Pfam" id="PF03483">
    <property type="entry name" value="B3_4"/>
    <property type="match status" value="1"/>
</dbReference>
<keyword evidence="9 15" id="KW-0067">ATP-binding</keyword>
<evidence type="ECO:0000256" key="2">
    <source>
        <dbReference type="ARBA" id="ARBA00008653"/>
    </source>
</evidence>
<keyword evidence="4 15" id="KW-0963">Cytoplasm</keyword>
<dbReference type="Pfam" id="PF01588">
    <property type="entry name" value="tRNA_bind"/>
    <property type="match status" value="1"/>
</dbReference>
<evidence type="ECO:0000256" key="3">
    <source>
        <dbReference type="ARBA" id="ARBA00011209"/>
    </source>
</evidence>
<dbReference type="Gene3D" id="2.40.50.140">
    <property type="entry name" value="Nucleic acid-binding proteins"/>
    <property type="match status" value="1"/>
</dbReference>
<dbReference type="HAMAP" id="MF_00283">
    <property type="entry name" value="Phe_tRNA_synth_beta1"/>
    <property type="match status" value="1"/>
</dbReference>
<dbReference type="SUPFAM" id="SSF54991">
    <property type="entry name" value="Anticodon-binding domain of PheRS"/>
    <property type="match status" value="1"/>
</dbReference>
<dbReference type="InterPro" id="IPR020825">
    <property type="entry name" value="Phe-tRNA_synthase-like_B3/B4"/>
</dbReference>
<dbReference type="InterPro" id="IPR012340">
    <property type="entry name" value="NA-bd_OB-fold"/>
</dbReference>
<dbReference type="RefSeq" id="WP_353289716.1">
    <property type="nucleotide sequence ID" value="NZ_BAABQM010000002.1"/>
</dbReference>
<keyword evidence="6 15" id="KW-0436">Ligase</keyword>
<feature type="binding site" evidence="15">
    <location>
        <position position="464"/>
    </location>
    <ligand>
        <name>Mg(2+)</name>
        <dbReference type="ChEBI" id="CHEBI:18420"/>
        <note>shared with alpha subunit</note>
    </ligand>
</feature>
<dbReference type="SUPFAM" id="SSF46955">
    <property type="entry name" value="Putative DNA-binding domain"/>
    <property type="match status" value="1"/>
</dbReference>
<keyword evidence="12 15" id="KW-0648">Protein biosynthesis</keyword>
<dbReference type="InterPro" id="IPR004532">
    <property type="entry name" value="Phe-tRNA-ligase_IIc_bsu_bact"/>
</dbReference>
<evidence type="ECO:0000256" key="14">
    <source>
        <dbReference type="ARBA" id="ARBA00049255"/>
    </source>
</evidence>
<evidence type="ECO:0000256" key="16">
    <source>
        <dbReference type="PROSITE-ProRule" id="PRU00209"/>
    </source>
</evidence>
<feature type="domain" description="TRNA-binding" evidence="17">
    <location>
        <begin position="40"/>
        <end position="157"/>
    </location>
</feature>
<feature type="binding site" evidence="15">
    <location>
        <position position="460"/>
    </location>
    <ligand>
        <name>Mg(2+)</name>
        <dbReference type="ChEBI" id="CHEBI:18420"/>
        <note>shared with alpha subunit</note>
    </ligand>
</feature>
<evidence type="ECO:0000256" key="4">
    <source>
        <dbReference type="ARBA" id="ARBA00022490"/>
    </source>
</evidence>
<dbReference type="InterPro" id="IPR045864">
    <property type="entry name" value="aa-tRNA-synth_II/BPL/LPL"/>
</dbReference>
<dbReference type="InterPro" id="IPR005147">
    <property type="entry name" value="tRNA_synthase_B5-dom"/>
</dbReference>
<dbReference type="Proteomes" id="UP001449582">
    <property type="component" value="Unassembled WGS sequence"/>
</dbReference>
<evidence type="ECO:0000256" key="10">
    <source>
        <dbReference type="ARBA" id="ARBA00022842"/>
    </source>
</evidence>
<evidence type="ECO:0000256" key="8">
    <source>
        <dbReference type="ARBA" id="ARBA00022741"/>
    </source>
</evidence>